<dbReference type="EMBL" id="CP000493">
    <property type="protein sequence ID" value="ABM81267.1"/>
    <property type="molecule type" value="Genomic_DNA"/>
</dbReference>
<evidence type="ECO:0000259" key="2">
    <source>
        <dbReference type="PROSITE" id="PS51740"/>
    </source>
</evidence>
<name>A2BMQ6_HYPBU</name>
<protein>
    <recommendedName>
        <fullName evidence="2">SpoVT-AbrB domain-containing protein</fullName>
    </recommendedName>
</protein>
<dbReference type="RefSeq" id="WP_011822585.1">
    <property type="nucleotide sequence ID" value="NC_008818.1"/>
</dbReference>
<organism evidence="3 4">
    <name type="scientific">Hyperthermus butylicus (strain DSM 5456 / JCM 9403 / PLM1-5)</name>
    <dbReference type="NCBI Taxonomy" id="415426"/>
    <lineage>
        <taxon>Archaea</taxon>
        <taxon>Thermoproteota</taxon>
        <taxon>Thermoprotei</taxon>
        <taxon>Desulfurococcales</taxon>
        <taxon>Pyrodictiaceae</taxon>
        <taxon>Hyperthermus</taxon>
    </lineage>
</organism>
<dbReference type="HOGENOM" id="CLU_2461735_0_0_2"/>
<dbReference type="EnsemblBacteria" id="ABM81267">
    <property type="protein sequence ID" value="ABM81267"/>
    <property type="gene ID" value="Hbut_1443"/>
</dbReference>
<dbReference type="SMART" id="SM00966">
    <property type="entry name" value="SpoVT_AbrB"/>
    <property type="match status" value="1"/>
</dbReference>
<dbReference type="PROSITE" id="PS51740">
    <property type="entry name" value="SPOVT_ABRB"/>
    <property type="match status" value="1"/>
</dbReference>
<dbReference type="NCBIfam" id="TIGR01439">
    <property type="entry name" value="lp_hng_hel_AbrB"/>
    <property type="match status" value="1"/>
</dbReference>
<dbReference type="Pfam" id="PF04014">
    <property type="entry name" value="MazE_antitoxin"/>
    <property type="match status" value="1"/>
</dbReference>
<dbReference type="STRING" id="415426.Hbut_1443"/>
<dbReference type="eggNOG" id="arCOG00820">
    <property type="taxonomic scope" value="Archaea"/>
</dbReference>
<evidence type="ECO:0000256" key="1">
    <source>
        <dbReference type="SAM" id="Coils"/>
    </source>
</evidence>
<sequence>MARIVRLDSRGRLLVPREVRDAVGLREGSRLLVRVRSDGVIELVPLDKLYERVAEAFRRKMKGWREENHEATRLLEEMMKRGADQRDN</sequence>
<evidence type="ECO:0000313" key="3">
    <source>
        <dbReference type="EMBL" id="ABM81267.1"/>
    </source>
</evidence>
<gene>
    <name evidence="3" type="ordered locus">Hbut_1443</name>
</gene>
<dbReference type="OrthoDB" id="28233at2157"/>
<proteinExistence type="predicted"/>
<dbReference type="SUPFAM" id="SSF89447">
    <property type="entry name" value="AbrB/MazE/MraZ-like"/>
    <property type="match status" value="1"/>
</dbReference>
<dbReference type="AlphaFoldDB" id="A2BMQ6"/>
<dbReference type="Proteomes" id="UP000002593">
    <property type="component" value="Chromosome"/>
</dbReference>
<dbReference type="InterPro" id="IPR007159">
    <property type="entry name" value="SpoVT-AbrB_dom"/>
</dbReference>
<feature type="domain" description="SpoVT-AbrB" evidence="2">
    <location>
        <begin position="2"/>
        <end position="48"/>
    </location>
</feature>
<dbReference type="GO" id="GO:0003677">
    <property type="term" value="F:DNA binding"/>
    <property type="evidence" value="ECO:0007669"/>
    <property type="project" value="InterPro"/>
</dbReference>
<keyword evidence="1" id="KW-0175">Coiled coil</keyword>
<feature type="coiled-coil region" evidence="1">
    <location>
        <begin position="54"/>
        <end position="81"/>
    </location>
</feature>
<evidence type="ECO:0000313" key="4">
    <source>
        <dbReference type="Proteomes" id="UP000002593"/>
    </source>
</evidence>
<reference evidence="3 4" key="1">
    <citation type="journal article" date="2007" name="Archaea">
        <title>The genome of Hyperthermus butylicus: a sulfur-reducing, peptide fermenting, neutrophilic Crenarchaeote growing up to 108 degrees C.</title>
        <authorList>
            <person name="Brugger K."/>
            <person name="Chen L."/>
            <person name="Stark M."/>
            <person name="Zibat A."/>
            <person name="Redder P."/>
            <person name="Ruepp A."/>
            <person name="Awayez M."/>
            <person name="She Q."/>
            <person name="Garrett R.A."/>
            <person name="Klenk H.P."/>
        </authorList>
    </citation>
    <scope>NUCLEOTIDE SEQUENCE [LARGE SCALE GENOMIC DNA]</scope>
    <source>
        <strain evidence="4">DSM 5456 / JCM 9403 / PLM1-5</strain>
    </source>
</reference>
<keyword evidence="4" id="KW-1185">Reference proteome</keyword>
<dbReference type="Gene3D" id="2.10.260.10">
    <property type="match status" value="1"/>
</dbReference>
<accession>A2BMQ6</accession>
<dbReference type="GeneID" id="4781825"/>
<dbReference type="KEGG" id="hbu:Hbut_1443"/>
<dbReference type="InterPro" id="IPR037914">
    <property type="entry name" value="SpoVT-AbrB_sf"/>
</dbReference>